<evidence type="ECO:0000256" key="3">
    <source>
        <dbReference type="ARBA" id="ARBA00022448"/>
    </source>
</evidence>
<reference evidence="10 11" key="1">
    <citation type="journal article" date="2019" name="Nat. Plants">
        <title>Genome sequencing of Musa balbisiana reveals subgenome evolution and function divergence in polyploid bananas.</title>
        <authorList>
            <person name="Yao X."/>
        </authorList>
    </citation>
    <scope>NUCLEOTIDE SEQUENCE [LARGE SCALE GENOMIC DNA]</scope>
    <source>
        <strain evidence="11">cv. DH-PKW</strain>
        <tissue evidence="10">Leaves</tissue>
    </source>
</reference>
<dbReference type="EMBL" id="PYDT01000001">
    <property type="protein sequence ID" value="THU73267.1"/>
    <property type="molecule type" value="Genomic_DNA"/>
</dbReference>
<comment type="similarity">
    <text evidence="2 6">Belongs to the SEC16 family.</text>
</comment>
<proteinExistence type="inferred from homology"/>
<keyword evidence="6" id="KW-0333">Golgi apparatus</keyword>
<feature type="compositionally biased region" description="Polar residues" evidence="7">
    <location>
        <begin position="149"/>
        <end position="158"/>
    </location>
</feature>
<feature type="region of interest" description="Disordered" evidence="7">
    <location>
        <begin position="136"/>
        <end position="158"/>
    </location>
</feature>
<keyword evidence="3 6" id="KW-0813">Transport</keyword>
<evidence type="ECO:0000256" key="7">
    <source>
        <dbReference type="SAM" id="MobiDB-lite"/>
    </source>
</evidence>
<keyword evidence="6" id="KW-0472">Membrane</keyword>
<feature type="region of interest" description="Disordered" evidence="7">
    <location>
        <begin position="66"/>
        <end position="86"/>
    </location>
</feature>
<evidence type="ECO:0000313" key="11">
    <source>
        <dbReference type="Proteomes" id="UP000317650"/>
    </source>
</evidence>
<dbReference type="InterPro" id="IPR024340">
    <property type="entry name" value="Sec16_CCD"/>
</dbReference>
<dbReference type="Pfam" id="PF12931">
    <property type="entry name" value="TPR_Sec16"/>
    <property type="match status" value="1"/>
</dbReference>
<protein>
    <recommendedName>
        <fullName evidence="6">Protein transport protein sec16</fullName>
    </recommendedName>
</protein>
<keyword evidence="6" id="KW-0653">Protein transport</keyword>
<dbReference type="GO" id="GO:0007030">
    <property type="term" value="P:Golgi organization"/>
    <property type="evidence" value="ECO:0007669"/>
    <property type="project" value="TreeGrafter"/>
</dbReference>
<keyword evidence="5 6" id="KW-0931">ER-Golgi transport</keyword>
<dbReference type="GO" id="GO:0070973">
    <property type="term" value="P:protein localization to endoplasmic reticulum exit site"/>
    <property type="evidence" value="ECO:0007669"/>
    <property type="project" value="TreeGrafter"/>
</dbReference>
<dbReference type="GO" id="GO:0070971">
    <property type="term" value="C:endoplasmic reticulum exit site"/>
    <property type="evidence" value="ECO:0007669"/>
    <property type="project" value="TreeGrafter"/>
</dbReference>
<dbReference type="GO" id="GO:0015031">
    <property type="term" value="P:protein transport"/>
    <property type="evidence" value="ECO:0007669"/>
    <property type="project" value="UniProtKB-KW"/>
</dbReference>
<evidence type="ECO:0000259" key="8">
    <source>
        <dbReference type="Pfam" id="PF12931"/>
    </source>
</evidence>
<accession>A0A4S8KDL6</accession>
<feature type="region of interest" description="Disordered" evidence="7">
    <location>
        <begin position="1060"/>
        <end position="1096"/>
    </location>
</feature>
<evidence type="ECO:0000259" key="9">
    <source>
        <dbReference type="Pfam" id="PF12932"/>
    </source>
</evidence>
<name>A0A4S8KDL6_MUSBA</name>
<dbReference type="PANTHER" id="PTHR13402">
    <property type="entry name" value="RGPR-RELATED"/>
    <property type="match status" value="1"/>
</dbReference>
<dbReference type="CDD" id="cd09233">
    <property type="entry name" value="ACE1-Sec16-like"/>
    <property type="match status" value="1"/>
</dbReference>
<feature type="compositionally biased region" description="Basic and acidic residues" evidence="7">
    <location>
        <begin position="1065"/>
        <end position="1081"/>
    </location>
</feature>
<evidence type="ECO:0000256" key="4">
    <source>
        <dbReference type="ARBA" id="ARBA00022824"/>
    </source>
</evidence>
<keyword evidence="4 6" id="KW-0256">Endoplasmic reticulum</keyword>
<keyword evidence="11" id="KW-1185">Reference proteome</keyword>
<dbReference type="STRING" id="52838.A0A4S8KDL6"/>
<dbReference type="Proteomes" id="UP000317650">
    <property type="component" value="Chromosome 4"/>
</dbReference>
<dbReference type="GO" id="GO:0016192">
    <property type="term" value="P:vesicle-mediated transport"/>
    <property type="evidence" value="ECO:0007669"/>
    <property type="project" value="UniProtKB-KW"/>
</dbReference>
<evidence type="ECO:0000256" key="1">
    <source>
        <dbReference type="ARBA" id="ARBA00004240"/>
    </source>
</evidence>
<feature type="compositionally biased region" description="Polar residues" evidence="7">
    <location>
        <begin position="1082"/>
        <end position="1093"/>
    </location>
</feature>
<sequence length="1389" mass="151760">MASPPPFSLEDQTDEDFFDNLVNNDDLVFAGSVSEQATAEMAFSNMSIDDVGLALEDSRLGVSGLAATDGNRQENGVTQWPGSPKPRSLAVESSAIPISTDLFTSRVEVETFDSKDEQQEVVASAPLPACDNVVASGGSTETRSEFGSPGSSLGKNTGSKDAAVKEVQWSAFRVDPPQFDSDGFGSYTDFSTENVGECGNKLEAEVDQKCSSADNSAADACSYFESIEQQDAQCYSLPSEQTPDVNEAQYWESLYPGWKFDVSTGQWYQINDYDAATTAEPENSNAMNEQQHDQDKVLAAGNGIIMDQRSEVSCYQQSANSVVAETAEDSSTGYVSNWNQDSYGSIEYPPNVVLDPQYPGWYYDTNIQQWHTLQSYNLAVQATTGTIHGHFNQVMGTRWDGSRSKSVEENMQQPEPVAEGIPDFNENRQKINLYNTMSHAANCMDVQVGTRDLEPLSNYDYGSSNGATRLENFLPTKNMDHVNQPKFEQSFQAYLSHAHQGNQKATYHSQQSMSYESPPCSSFSYALNEGRSSAGRPPHPLVAFGFGGKLILMKDASCSGSNLDYGRKDSIGGSISILGLMDILMKKTDDSTTITTKCGYFHALCQQPFPGPLIGGNASTKDVNKWIDDKIAHSLVDATEGELHRLLLSLLKILCQHYGKLRSPFSSDPSVEDTDGPASAITNLFASVSKNGTSSVQYGSITDCMQYLPTEGDIQGTAIAVQNLLVYGRRKEALQCAQAGQLWGLALILAAQLGEKFYVETVKQMANRQFISGSPLRTLYLLIAGQPADVFSFKNSSDSSFPTSDNAPEQSMKLLSNGMLDDWEKHLAIITANRTKDDELVILHLGDCLWREKGKISAAHICYLVAEANFESYSDSARMCLLGADHWKHPRTYASPDAIQRTELYEYSKVLGNSQFILLPFQPYKLVYAYMLAEVGKVSDSLRYCQASLKLLKSSSRTPVIEMWRSLFSSLEDRLRMHLQAGYSTNLDPAKLVGKLFTSIDRSIHRMIGTTPMPQSGTNGKEYNYVAPKVANSQSTMAMSSLIPSSSQENLNDWAINSRTMHSRSASEPDFGKALKQEKSMDSISPDSESKASSRLGRFGSQIFQRTVGWVSRSRSECQAKLGERNKFFYDEKLKRWVEEGVEPQPEEACLPPPPTTVAHQNGISVNDTNSAFKSPTHNANGILETSYPSPLQHASGIPPISPGPNQFSARNKMGVRSRYVDTFNKDGGVFTNSFRSPSTASVKPAVGATFFAPGTPATCDVTAGESTLGSLLVSESSTTVDKEASFLSSSPPIPLTVQHSPGMDTNTFSKNVAAAVLQNNKGSFSNGSPAPSWSGKYNTIFMPPMAGVNSSEDGSNVPSSFVHDDCRSNSSLQLNWVKMSDDLHQVEL</sequence>
<dbReference type="GO" id="GO:0000139">
    <property type="term" value="C:Golgi membrane"/>
    <property type="evidence" value="ECO:0007669"/>
    <property type="project" value="UniProtKB-SubCell"/>
</dbReference>
<dbReference type="GO" id="GO:0012507">
    <property type="term" value="C:ER to Golgi transport vesicle membrane"/>
    <property type="evidence" value="ECO:0007669"/>
    <property type="project" value="TreeGrafter"/>
</dbReference>
<dbReference type="PANTHER" id="PTHR13402:SF6">
    <property type="entry name" value="SECRETORY 16, ISOFORM I"/>
    <property type="match status" value="1"/>
</dbReference>
<gene>
    <name evidence="10" type="ORF">C4D60_Mb04t20990</name>
</gene>
<dbReference type="InterPro" id="IPR024298">
    <property type="entry name" value="Sec16_Sec23-bd"/>
</dbReference>
<comment type="caution">
    <text evidence="10">The sequence shown here is derived from an EMBL/GenBank/DDBJ whole genome shotgun (WGS) entry which is preliminary data.</text>
</comment>
<evidence type="ECO:0000256" key="2">
    <source>
        <dbReference type="ARBA" id="ARBA00005927"/>
    </source>
</evidence>
<dbReference type="Pfam" id="PF12932">
    <property type="entry name" value="Sec16"/>
    <property type="match status" value="1"/>
</dbReference>
<feature type="domain" description="Sec16 Sec23-binding" evidence="8">
    <location>
        <begin position="721"/>
        <end position="1009"/>
    </location>
</feature>
<feature type="domain" description="Sec16 central conserved" evidence="9">
    <location>
        <begin position="539"/>
        <end position="659"/>
    </location>
</feature>
<evidence type="ECO:0000256" key="6">
    <source>
        <dbReference type="RuleBase" id="RU364101"/>
    </source>
</evidence>
<evidence type="ECO:0000256" key="5">
    <source>
        <dbReference type="ARBA" id="ARBA00022892"/>
    </source>
</evidence>
<organism evidence="10 11">
    <name type="scientific">Musa balbisiana</name>
    <name type="common">Banana</name>
    <dbReference type="NCBI Taxonomy" id="52838"/>
    <lineage>
        <taxon>Eukaryota</taxon>
        <taxon>Viridiplantae</taxon>
        <taxon>Streptophyta</taxon>
        <taxon>Embryophyta</taxon>
        <taxon>Tracheophyta</taxon>
        <taxon>Spermatophyta</taxon>
        <taxon>Magnoliopsida</taxon>
        <taxon>Liliopsida</taxon>
        <taxon>Zingiberales</taxon>
        <taxon>Musaceae</taxon>
        <taxon>Musa</taxon>
    </lineage>
</organism>
<comment type="subcellular location">
    <subcellularLocation>
        <location evidence="1">Endoplasmic reticulum</location>
    </subcellularLocation>
    <subcellularLocation>
        <location evidence="6">Golgi apparatus membrane</location>
    </subcellularLocation>
</comment>
<dbReference type="Gene3D" id="1.25.40.1030">
    <property type="match status" value="1"/>
</dbReference>
<evidence type="ECO:0000313" key="10">
    <source>
        <dbReference type="EMBL" id="THU73267.1"/>
    </source>
</evidence>